<proteinExistence type="predicted"/>
<keyword evidence="2" id="KW-1185">Reference proteome</keyword>
<sequence>MTNQKPEAKPANIELSCTEIGGLWGTYMQESMTVCFLMYFLHHLQDGQIIPLAEEAMQISKDRVNKIKKLFLAENFPIPAGFSDADVNLSAPPLFHDTFTLSFIYMMNRLSMINYSFTASNNVRLDVLDFFNECLHTSTEMFGKAVRMMLEKGIYDRPPKMNYPNKVEYVHKASFLDGVIGAKRPLNAIELSEMFFNIERNYFSVIIMLGFAQVMEDKKLKDQIIRGKKLSEEQIELFNKLLMEEDLLGTVTVSMEVTESTVSPFSDKFIFSMINILNSVDILLISHALSLSMRADLTANYTKIITKVMSYAKDIFDIVVERQWLEQPPLTTDRKQLIEK</sequence>
<dbReference type="InterPro" id="IPR012347">
    <property type="entry name" value="Ferritin-like"/>
</dbReference>
<evidence type="ECO:0000313" key="2">
    <source>
        <dbReference type="Proteomes" id="UP000266482"/>
    </source>
</evidence>
<protein>
    <submittedName>
        <fullName evidence="1">DUF3231 family protein</fullName>
    </submittedName>
</protein>
<dbReference type="Proteomes" id="UP000266482">
    <property type="component" value="Unassembled WGS sequence"/>
</dbReference>
<comment type="caution">
    <text evidence="1">The sequence shown here is derived from an EMBL/GenBank/DDBJ whole genome shotgun (WGS) entry which is preliminary data.</text>
</comment>
<organism evidence="1 2">
    <name type="scientific">Paenibacillus nanensis</name>
    <dbReference type="NCBI Taxonomy" id="393251"/>
    <lineage>
        <taxon>Bacteria</taxon>
        <taxon>Bacillati</taxon>
        <taxon>Bacillota</taxon>
        <taxon>Bacilli</taxon>
        <taxon>Bacillales</taxon>
        <taxon>Paenibacillaceae</taxon>
        <taxon>Paenibacillus</taxon>
    </lineage>
</organism>
<dbReference type="EMBL" id="QXQA01000021">
    <property type="protein sequence ID" value="RIX48652.1"/>
    <property type="molecule type" value="Genomic_DNA"/>
</dbReference>
<dbReference type="Gene3D" id="1.20.1260.10">
    <property type="match status" value="2"/>
</dbReference>
<gene>
    <name evidence="1" type="ORF">D3P08_24440</name>
</gene>
<accession>A0A3A1ULU6</accession>
<dbReference type="Pfam" id="PF11553">
    <property type="entry name" value="DUF3231"/>
    <property type="match status" value="2"/>
</dbReference>
<dbReference type="RefSeq" id="WP_119602745.1">
    <property type="nucleotide sequence ID" value="NZ_QXQA01000021.1"/>
</dbReference>
<evidence type="ECO:0000313" key="1">
    <source>
        <dbReference type="EMBL" id="RIX48652.1"/>
    </source>
</evidence>
<dbReference type="AlphaFoldDB" id="A0A3A1ULU6"/>
<dbReference type="InterPro" id="IPR021617">
    <property type="entry name" value="DUF3231"/>
</dbReference>
<name>A0A3A1ULU6_9BACL</name>
<dbReference type="OrthoDB" id="1675670at2"/>
<reference evidence="1 2" key="1">
    <citation type="submission" date="2018-09" db="EMBL/GenBank/DDBJ databases">
        <title>Paenibacillus aracenensis nov. sp. isolated from a cave in southern Spain.</title>
        <authorList>
            <person name="Jurado V."/>
            <person name="Gutierrez-Patricio S."/>
            <person name="Gonzalez-Pimentel J.L."/>
            <person name="Miller A.Z."/>
            <person name="Laiz L."/>
            <person name="Saiz-Jimenez C."/>
        </authorList>
    </citation>
    <scope>NUCLEOTIDE SEQUENCE [LARGE SCALE GENOMIC DNA]</scope>
    <source>
        <strain evidence="1 2">DSM 22867</strain>
    </source>
</reference>